<proteinExistence type="predicted"/>
<gene>
    <name evidence="2" type="ORF">ATEIFO6365_0001101000</name>
</gene>
<dbReference type="OrthoDB" id="10688651at2759"/>
<keyword evidence="3" id="KW-1185">Reference proteome</keyword>
<protein>
    <submittedName>
        <fullName evidence="2">Uncharacterized protein</fullName>
    </submittedName>
</protein>
<dbReference type="Proteomes" id="UP000452235">
    <property type="component" value="Unassembled WGS sequence"/>
</dbReference>
<dbReference type="AlphaFoldDB" id="A0A5M3YS61"/>
<feature type="region of interest" description="Disordered" evidence="1">
    <location>
        <begin position="268"/>
        <end position="335"/>
    </location>
</feature>
<accession>A0A5M3YS61</accession>
<organism evidence="2 3">
    <name type="scientific">Aspergillus terreus</name>
    <dbReference type="NCBI Taxonomy" id="33178"/>
    <lineage>
        <taxon>Eukaryota</taxon>
        <taxon>Fungi</taxon>
        <taxon>Dikarya</taxon>
        <taxon>Ascomycota</taxon>
        <taxon>Pezizomycotina</taxon>
        <taxon>Eurotiomycetes</taxon>
        <taxon>Eurotiomycetidae</taxon>
        <taxon>Eurotiales</taxon>
        <taxon>Aspergillaceae</taxon>
        <taxon>Aspergillus</taxon>
        <taxon>Aspergillus subgen. Circumdati</taxon>
    </lineage>
</organism>
<evidence type="ECO:0000313" key="2">
    <source>
        <dbReference type="EMBL" id="GFF12786.1"/>
    </source>
</evidence>
<sequence length="791" mass="87714">MTGPKAARKRPAGRESAQKQTKRKKASPIQDPADTSEQQHIDAAPLIPLTDKMLADEPDEAKQYQTAKEAAVPIERLKDIGDGSVADFMQMVQKYGGVKKQMGGDKDLWTKLKSTAASSWDNKGVIETQKAKLVETFSAEKAARLFEDCGGSTYHRDLNALARAAKGRWDIFTAAINRAIYDRVLNGGRGTPTFLRVITSDVKRARKPLVGKKTTADLTAAMPPLSADELARIEGRLDEFGLVVPLQESVLKEPTGAKLLRYLYTDNPEEQSADPKKSHKQQRSYDINSPPVLSRKDVRDPKIAATSASSHQPGQREFRQKTSELNRLNDASPKERYNLVSQPKLNNTADFCVPLLGRYDFDPRTISKTRIAQLLARSVASPCIEKFKSSFDDYHKRGYLELRAEDQVFNHWDAETEGLGDDTPRSLSEQAFLEAHIYDLHTPIEPGRRTGTLDVMLHGVTQQVARMDLGMFLLHLALRKDEEYKVLAYPTSTRYFTAECHGIDYTELDAQPERFLSETGGYAHESQQLVLVLKRAAYTHLLVPKAGRLPDAYPTKSSVFPSAGECAAHGAASFIGVDFTNSDGEEGWTRIGALHLSCIAIHPLLPIRRQICSQECRTECECDLELPVVYLSTTKKNRELEVANTGTTTELKRSLQKLAPPRAKPNGTAAAMTYANPWEPSTLVRPVCGIGAALVGQASWDDPAVVQELRILFGEDPALAIDFYRETSQALAKEGSKAFAVFRQAETEFYGDFSAFKSIDSGRDKQKHSARIRELHSAKGTGDIFQPETSK</sequence>
<evidence type="ECO:0000256" key="1">
    <source>
        <dbReference type="SAM" id="MobiDB-lite"/>
    </source>
</evidence>
<feature type="compositionally biased region" description="Basic residues" evidence="1">
    <location>
        <begin position="1"/>
        <end position="11"/>
    </location>
</feature>
<reference evidence="2 3" key="1">
    <citation type="submission" date="2020-01" db="EMBL/GenBank/DDBJ databases">
        <title>Aspergillus terreus IFO 6365 whole genome shotgun sequence.</title>
        <authorList>
            <person name="Kanamasa S."/>
            <person name="Takahashi H."/>
        </authorList>
    </citation>
    <scope>NUCLEOTIDE SEQUENCE [LARGE SCALE GENOMIC DNA]</scope>
    <source>
        <strain evidence="2 3">IFO 6365</strain>
    </source>
</reference>
<name>A0A5M3YS61_ASPTE</name>
<evidence type="ECO:0000313" key="3">
    <source>
        <dbReference type="Proteomes" id="UP000452235"/>
    </source>
</evidence>
<comment type="caution">
    <text evidence="2">The sequence shown here is derived from an EMBL/GenBank/DDBJ whole genome shotgun (WGS) entry which is preliminary data.</text>
</comment>
<feature type="compositionally biased region" description="Basic and acidic residues" evidence="1">
    <location>
        <begin position="314"/>
        <end position="324"/>
    </location>
</feature>
<dbReference type="EMBL" id="BLJY01000001">
    <property type="protein sequence ID" value="GFF12786.1"/>
    <property type="molecule type" value="Genomic_DNA"/>
</dbReference>
<feature type="region of interest" description="Disordered" evidence="1">
    <location>
        <begin position="1"/>
        <end position="43"/>
    </location>
</feature>